<dbReference type="EMBL" id="LN734822">
    <property type="protein sequence ID" value="CEL25456.1"/>
    <property type="molecule type" value="Genomic_DNA"/>
</dbReference>
<dbReference type="KEGG" id="mfc:BRM9_0776"/>
<evidence type="ECO:0000313" key="4">
    <source>
        <dbReference type="EMBL" id="MBF4475814.1"/>
    </source>
</evidence>
<evidence type="ECO:0000313" key="6">
    <source>
        <dbReference type="Proteomes" id="UP000062768"/>
    </source>
</evidence>
<dbReference type="Proteomes" id="UP000606900">
    <property type="component" value="Unassembled WGS sequence"/>
</dbReference>
<keyword evidence="6" id="KW-1185">Reference proteome</keyword>
<reference evidence="3" key="2">
    <citation type="submission" date="2014-09" db="EMBL/GenBank/DDBJ databases">
        <authorList>
            <person name="Bishop-Lilly K.A."/>
            <person name="Broomall S.M."/>
            <person name="Chain P.S."/>
            <person name="Chertkov O."/>
            <person name="Coyne S.R."/>
            <person name="Daligault H.E."/>
            <person name="Davenport K.W."/>
            <person name="Erkkila T."/>
            <person name="Frey K.G."/>
            <person name="Gibbons H.S."/>
            <person name="Gu W."/>
            <person name="Jaissle J."/>
            <person name="Johnson S.L."/>
            <person name="Koroleva G.I."/>
            <person name="Ladner J.T."/>
            <person name="Lo C.-C."/>
            <person name="Minogue T.D."/>
            <person name="Munk C."/>
            <person name="Palacios G.F."/>
            <person name="Redden C.L."/>
            <person name="Rosenzweig C.N."/>
            <person name="Scholz M.B."/>
            <person name="Teshima H."/>
            <person name="Xu Y."/>
        </authorList>
    </citation>
    <scope>NUCLEOTIDE SEQUENCE</scope>
    <source>
        <strain evidence="3">Mb9</strain>
    </source>
</reference>
<dbReference type="SUPFAM" id="SSF46785">
    <property type="entry name" value="Winged helix' DNA-binding domain"/>
    <property type="match status" value="1"/>
</dbReference>
<gene>
    <name evidence="1" type="ORF">BRM9_0776</name>
    <name evidence="2" type="ORF">DSM1535_0737</name>
    <name evidence="4" type="ORF">ISP06_10160</name>
    <name evidence="3" type="ORF">MB9_1826</name>
</gene>
<evidence type="ECO:0000313" key="2">
    <source>
        <dbReference type="EMBL" id="CEA13093.1"/>
    </source>
</evidence>
<name>A0A089Z9W5_METFO</name>
<dbReference type="EMBL" id="LN515531">
    <property type="protein sequence ID" value="CEA13093.1"/>
    <property type="molecule type" value="Genomic_DNA"/>
</dbReference>
<dbReference type="KEGG" id="mfi:DSM1535_0737"/>
<dbReference type="Proteomes" id="UP000062768">
    <property type="component" value="Chromosome I"/>
</dbReference>
<dbReference type="EMBL" id="CP006933">
    <property type="protein sequence ID" value="AIS31596.1"/>
    <property type="molecule type" value="Genomic_DNA"/>
</dbReference>
<dbReference type="RefSeq" id="WP_048072347.1">
    <property type="nucleotide sequence ID" value="NZ_CALCVY010000279.1"/>
</dbReference>
<dbReference type="InterPro" id="IPR036390">
    <property type="entry name" value="WH_DNA-bd_sf"/>
</dbReference>
<dbReference type="Proteomes" id="UP000029661">
    <property type="component" value="Chromosome"/>
</dbReference>
<protein>
    <recommendedName>
        <fullName evidence="7">MarR family transcriptional regulator</fullName>
    </recommendedName>
</protein>
<evidence type="ECO:0000313" key="1">
    <source>
        <dbReference type="EMBL" id="AIS31596.1"/>
    </source>
</evidence>
<dbReference type="AlphaFoldDB" id="A0A089Z9W5"/>
<dbReference type="STRING" id="2162.BRM9_0776"/>
<dbReference type="PATRIC" id="fig|2162.10.peg.1900"/>
<dbReference type="EMBL" id="JADIIL010000037">
    <property type="protein sequence ID" value="MBF4475814.1"/>
    <property type="molecule type" value="Genomic_DNA"/>
</dbReference>
<evidence type="ECO:0000313" key="5">
    <source>
        <dbReference type="Proteomes" id="UP000029661"/>
    </source>
</evidence>
<reference evidence="1" key="1">
    <citation type="submission" date="2013-12" db="EMBL/GenBank/DDBJ databases">
        <title>The complete genome sequence of Methanobacterium sp. BRM9.</title>
        <authorList>
            <consortium name="Pastoral Greenhouse Gas Research Consortium"/>
            <person name="Kelly W.J."/>
            <person name="Leahy S.C."/>
            <person name="Perry R."/>
            <person name="Li D."/>
            <person name="Altermann E."/>
            <person name="Lambie S.C."/>
            <person name="Attwood G.T."/>
        </authorList>
    </citation>
    <scope>NUCLEOTIDE SEQUENCE [LARGE SCALE GENOMIC DNA]</scope>
    <source>
        <strain evidence="1">BRM9</strain>
    </source>
</reference>
<accession>A0A089Z9W5</accession>
<evidence type="ECO:0008006" key="7">
    <source>
        <dbReference type="Google" id="ProtNLM"/>
    </source>
</evidence>
<evidence type="ECO:0000313" key="3">
    <source>
        <dbReference type="EMBL" id="CEL25456.1"/>
    </source>
</evidence>
<reference evidence="4" key="3">
    <citation type="submission" date="2020-10" db="EMBL/GenBank/DDBJ databases">
        <title>Dehalococcoides mccartyi of a TCE/Cr reducing biochatode.</title>
        <authorList>
            <person name="Matturro B."/>
        </authorList>
    </citation>
    <scope>NUCLEOTIDE SEQUENCE</scope>
    <source>
        <strain evidence="4">Bin2</strain>
    </source>
</reference>
<sequence length="65" mass="7594">MKIKWKNENLRLEMKMNILDYVHHHENISISSLADYTNQEYILVAAVVEELRDEGLIPSKKNIPG</sequence>
<proteinExistence type="predicted"/>
<dbReference type="OrthoDB" id="68075at2157"/>
<dbReference type="GeneID" id="26740062"/>
<organism evidence="1 5">
    <name type="scientific">Methanobacterium formicicum</name>
    <dbReference type="NCBI Taxonomy" id="2162"/>
    <lineage>
        <taxon>Archaea</taxon>
        <taxon>Methanobacteriati</taxon>
        <taxon>Methanobacteriota</taxon>
        <taxon>Methanomada group</taxon>
        <taxon>Methanobacteria</taxon>
        <taxon>Methanobacteriales</taxon>
        <taxon>Methanobacteriaceae</taxon>
        <taxon>Methanobacterium</taxon>
    </lineage>
</organism>